<feature type="domain" description="Bacterial bifunctional deaminase-reductase C-terminal" evidence="1">
    <location>
        <begin position="3"/>
        <end position="167"/>
    </location>
</feature>
<dbReference type="STRING" id="521011.Mpal_0878"/>
<organism evidence="2 3">
    <name type="scientific">Methanosphaerula palustris (strain ATCC BAA-1556 / DSM 19958 / E1-9c)</name>
    <dbReference type="NCBI Taxonomy" id="521011"/>
    <lineage>
        <taxon>Archaea</taxon>
        <taxon>Methanobacteriati</taxon>
        <taxon>Methanobacteriota</taxon>
        <taxon>Stenosarchaea group</taxon>
        <taxon>Methanomicrobia</taxon>
        <taxon>Methanomicrobiales</taxon>
        <taxon>Methanoregulaceae</taxon>
        <taxon>Methanosphaerula</taxon>
    </lineage>
</organism>
<reference evidence="2 3" key="1">
    <citation type="journal article" date="2015" name="Genome Announc.">
        <title>Complete Genome Sequence of Methanosphaerula palustris E1-9CT, a Hydrogenotrophic Methanogen Isolated from a Minerotrophic Fen Peatland.</title>
        <authorList>
            <person name="Cadillo-Quiroz H."/>
            <person name="Browne P."/>
            <person name="Kyrpides N."/>
            <person name="Woyke T."/>
            <person name="Goodwin L."/>
            <person name="Detter C."/>
            <person name="Yavitt J.B."/>
            <person name="Zinder S.H."/>
        </authorList>
    </citation>
    <scope>NUCLEOTIDE SEQUENCE [LARGE SCALE GENOMIC DNA]</scope>
    <source>
        <strain evidence="3">ATCC BAA-1556 / DSM 19958 / E1-9c</strain>
    </source>
</reference>
<proteinExistence type="predicted"/>
<dbReference type="eggNOG" id="arCOG01490">
    <property type="taxonomic scope" value="Archaea"/>
</dbReference>
<dbReference type="RefSeq" id="WP_012617555.1">
    <property type="nucleotide sequence ID" value="NC_011832.1"/>
</dbReference>
<dbReference type="PANTHER" id="PTHR38011:SF11">
    <property type="entry name" value="2,5-DIAMINO-6-RIBOSYLAMINO-4(3H)-PYRIMIDINONE 5'-PHOSPHATE REDUCTASE"/>
    <property type="match status" value="1"/>
</dbReference>
<dbReference type="SUPFAM" id="SSF53597">
    <property type="entry name" value="Dihydrofolate reductase-like"/>
    <property type="match status" value="1"/>
</dbReference>
<evidence type="ECO:0000259" key="1">
    <source>
        <dbReference type="Pfam" id="PF01872"/>
    </source>
</evidence>
<dbReference type="Proteomes" id="UP000002457">
    <property type="component" value="Chromosome"/>
</dbReference>
<dbReference type="PANTHER" id="PTHR38011">
    <property type="entry name" value="DIHYDROFOLATE REDUCTASE FAMILY PROTEIN (AFU_ORTHOLOGUE AFUA_8G06820)"/>
    <property type="match status" value="1"/>
</dbReference>
<dbReference type="InterPro" id="IPR024072">
    <property type="entry name" value="DHFR-like_dom_sf"/>
</dbReference>
<name>B8GGI1_METPE</name>
<dbReference type="GO" id="GO:0008703">
    <property type="term" value="F:5-amino-6-(5-phosphoribosylamino)uracil reductase activity"/>
    <property type="evidence" value="ECO:0007669"/>
    <property type="project" value="InterPro"/>
</dbReference>
<dbReference type="Pfam" id="PF01872">
    <property type="entry name" value="RibD_C"/>
    <property type="match status" value="1"/>
</dbReference>
<gene>
    <name evidence="2" type="ordered locus">Mpal_0878</name>
</gene>
<evidence type="ECO:0000313" key="3">
    <source>
        <dbReference type="Proteomes" id="UP000002457"/>
    </source>
</evidence>
<dbReference type="GO" id="GO:0009231">
    <property type="term" value="P:riboflavin biosynthetic process"/>
    <property type="evidence" value="ECO:0007669"/>
    <property type="project" value="InterPro"/>
</dbReference>
<dbReference type="KEGG" id="mpl:Mpal_0878"/>
<dbReference type="EMBL" id="CP001338">
    <property type="protein sequence ID" value="ACL16236.1"/>
    <property type="molecule type" value="Genomic_DNA"/>
</dbReference>
<dbReference type="InterPro" id="IPR050765">
    <property type="entry name" value="Riboflavin_Biosynth_HTPR"/>
</dbReference>
<dbReference type="InterPro" id="IPR002734">
    <property type="entry name" value="RibDG_C"/>
</dbReference>
<sequence>MGKVIVYIATSLDGFIARKDDDVSWLDPFSVSGEDYGYQDFIKKSGTAVMGARTYEQSLAHPERLITGLKNYILTSRTLPLVGDRTELWHGPLSELIQKIRRESKRDIYIIGGGQIISRFLNEGLIDEIQLFIVPVILGEGIPLFTGLQSEVSLHLITASPYSTGIVKLLYVPNSKDQKT</sequence>
<dbReference type="AlphaFoldDB" id="B8GGI1"/>
<accession>B8GGI1</accession>
<evidence type="ECO:0000313" key="2">
    <source>
        <dbReference type="EMBL" id="ACL16236.1"/>
    </source>
</evidence>
<protein>
    <submittedName>
        <fullName evidence="2">Bifunctional deaminase-reductase domain protein</fullName>
    </submittedName>
</protein>
<dbReference type="HOGENOM" id="CLU_043966_4_2_2"/>
<keyword evidence="3" id="KW-1185">Reference proteome</keyword>
<dbReference type="GeneID" id="7272368"/>
<dbReference type="Gene3D" id="3.40.430.10">
    <property type="entry name" value="Dihydrofolate Reductase, subunit A"/>
    <property type="match status" value="1"/>
</dbReference>
<dbReference type="OrthoDB" id="7348at2157"/>